<dbReference type="EMBL" id="PTJD01000007">
    <property type="protein sequence ID" value="PPK94562.1"/>
    <property type="molecule type" value="Genomic_DNA"/>
</dbReference>
<feature type="transmembrane region" description="Helical" evidence="1">
    <location>
        <begin position="107"/>
        <end position="129"/>
    </location>
</feature>
<feature type="transmembrane region" description="Helical" evidence="1">
    <location>
        <begin position="72"/>
        <end position="95"/>
    </location>
</feature>
<evidence type="ECO:0000313" key="2">
    <source>
        <dbReference type="EMBL" id="PPK94562.1"/>
    </source>
</evidence>
<dbReference type="AlphaFoldDB" id="A0A2S6IK09"/>
<keyword evidence="1" id="KW-0812">Transmembrane</keyword>
<comment type="caution">
    <text evidence="2">The sequence shown here is derived from an EMBL/GenBank/DDBJ whole genome shotgun (WGS) entry which is preliminary data.</text>
</comment>
<keyword evidence="3" id="KW-1185">Reference proteome</keyword>
<accession>A0A2S6IK09</accession>
<dbReference type="Proteomes" id="UP000239485">
    <property type="component" value="Unassembled WGS sequence"/>
</dbReference>
<evidence type="ECO:0000256" key="1">
    <source>
        <dbReference type="SAM" id="Phobius"/>
    </source>
</evidence>
<organism evidence="2 3">
    <name type="scientific">Kineococcus xinjiangensis</name>
    <dbReference type="NCBI Taxonomy" id="512762"/>
    <lineage>
        <taxon>Bacteria</taxon>
        <taxon>Bacillati</taxon>
        <taxon>Actinomycetota</taxon>
        <taxon>Actinomycetes</taxon>
        <taxon>Kineosporiales</taxon>
        <taxon>Kineosporiaceae</taxon>
        <taxon>Kineococcus</taxon>
    </lineage>
</organism>
<name>A0A2S6IK09_9ACTN</name>
<protein>
    <submittedName>
        <fullName evidence="2">Uncharacterized protein</fullName>
    </submittedName>
</protein>
<feature type="transmembrane region" description="Helical" evidence="1">
    <location>
        <begin position="37"/>
        <end position="66"/>
    </location>
</feature>
<dbReference type="RefSeq" id="WP_104432888.1">
    <property type="nucleotide sequence ID" value="NZ_PTJD01000007.1"/>
</dbReference>
<sequence length="173" mass="17513">MLGERIRIPRVRRPSTPAEAPAAAVPAPRGPSARLGWAALVLAVTGALGFGASCYLALAGVPLVAVNPLGPFFKWAAVAGAAALLVFLALVVALVSAVRTRRSVVPFLALLTALVLPGLTGWIGISAGLDVLSATLSRQVGERGGVFLQEEVGGFVAAEAERLLAEQLAGAGS</sequence>
<gene>
    <name evidence="2" type="ORF">CLV92_10765</name>
</gene>
<proteinExistence type="predicted"/>
<keyword evidence="1" id="KW-1133">Transmembrane helix</keyword>
<reference evidence="2 3" key="1">
    <citation type="submission" date="2018-02" db="EMBL/GenBank/DDBJ databases">
        <title>Genomic Encyclopedia of Archaeal and Bacterial Type Strains, Phase II (KMG-II): from individual species to whole genera.</title>
        <authorList>
            <person name="Goeker M."/>
        </authorList>
    </citation>
    <scope>NUCLEOTIDE SEQUENCE [LARGE SCALE GENOMIC DNA]</scope>
    <source>
        <strain evidence="2 3">DSM 22857</strain>
    </source>
</reference>
<evidence type="ECO:0000313" key="3">
    <source>
        <dbReference type="Proteomes" id="UP000239485"/>
    </source>
</evidence>
<keyword evidence="1" id="KW-0472">Membrane</keyword>